<evidence type="ECO:0000313" key="4">
    <source>
        <dbReference type="Proteomes" id="UP000078113"/>
    </source>
</evidence>
<dbReference type="PANTHER" id="PTHR14218">
    <property type="entry name" value="PROTEASE S8 TRIPEPTIDYL PEPTIDASE I CLN2"/>
    <property type="match status" value="1"/>
</dbReference>
<evidence type="ECO:0000259" key="2">
    <source>
        <dbReference type="SMART" id="SM00944"/>
    </source>
</evidence>
<comment type="caution">
    <text evidence="3">The sequence shown here is derived from an EMBL/GenBank/DDBJ whole genome shotgun (WGS) entry which is preliminary data.</text>
</comment>
<feature type="domain" description="Peptidase S53 activation" evidence="2">
    <location>
        <begin position="38"/>
        <end position="180"/>
    </location>
</feature>
<evidence type="ECO:0000313" key="3">
    <source>
        <dbReference type="EMBL" id="KAE8257892.1"/>
    </source>
</evidence>
<dbReference type="SMART" id="SM00944">
    <property type="entry name" value="Pro-kuma_activ"/>
    <property type="match status" value="1"/>
</dbReference>
<name>A0A8X7N158_9BASI</name>
<dbReference type="Proteomes" id="UP000078113">
    <property type="component" value="Unassembled WGS sequence"/>
</dbReference>
<dbReference type="GO" id="GO:0006508">
    <property type="term" value="P:proteolysis"/>
    <property type="evidence" value="ECO:0007669"/>
    <property type="project" value="TreeGrafter"/>
</dbReference>
<dbReference type="PANTHER" id="PTHR14218:SF15">
    <property type="entry name" value="TRIPEPTIDYL-PEPTIDASE 1"/>
    <property type="match status" value="1"/>
</dbReference>
<gene>
    <name evidence="3" type="ORF">A4X09_0g7879</name>
</gene>
<dbReference type="InterPro" id="IPR015366">
    <property type="entry name" value="S53_propep"/>
</dbReference>
<keyword evidence="1" id="KW-0732">Signal</keyword>
<sequence length="249" mass="25872">MIASNLFANVVLALSLAGSALAVATPRAGVHKSAPKIASQWKQLGQANHDHDYTLTFSLQPADQAGLTARMQQIASAEGGAQQWLSAEEVASYVAPKAEDLASVQSFLQSQGIADDAISYSSSKDTVTVKTTVGKAALMFAADMLSYSLSGSSPVARTTSITIPPQISSAVLDVAPFLNFGLVSKAPSKVKSSPLLTAARGFNSTLVERDTTGCSTTLVTPTCLRNLYQTSGYTPSSTTEGVTVMGYIG</sequence>
<dbReference type="Pfam" id="PF09286">
    <property type="entry name" value="Pro-kuma_activ"/>
    <property type="match status" value="1"/>
</dbReference>
<proteinExistence type="predicted"/>
<feature type="non-terminal residue" evidence="3">
    <location>
        <position position="1"/>
    </location>
</feature>
<evidence type="ECO:0000256" key="1">
    <source>
        <dbReference type="SAM" id="SignalP"/>
    </source>
</evidence>
<dbReference type="GO" id="GO:0004175">
    <property type="term" value="F:endopeptidase activity"/>
    <property type="evidence" value="ECO:0007669"/>
    <property type="project" value="TreeGrafter"/>
</dbReference>
<feature type="signal peptide" evidence="1">
    <location>
        <begin position="1"/>
        <end position="22"/>
    </location>
</feature>
<organism evidence="3 4">
    <name type="scientific">Tilletia walkeri</name>
    <dbReference type="NCBI Taxonomy" id="117179"/>
    <lineage>
        <taxon>Eukaryota</taxon>
        <taxon>Fungi</taxon>
        <taxon>Dikarya</taxon>
        <taxon>Basidiomycota</taxon>
        <taxon>Ustilaginomycotina</taxon>
        <taxon>Exobasidiomycetes</taxon>
        <taxon>Tilletiales</taxon>
        <taxon>Tilletiaceae</taxon>
        <taxon>Tilletia</taxon>
    </lineage>
</organism>
<dbReference type="InterPro" id="IPR050819">
    <property type="entry name" value="Tripeptidyl-peptidase_I"/>
</dbReference>
<accession>A0A8X7N158</accession>
<reference evidence="3" key="2">
    <citation type="journal article" date="2019" name="IMA Fungus">
        <title>Genome sequencing and comparison of five Tilletia species to identify candidate genes for the detection of regulated species infecting wheat.</title>
        <authorList>
            <person name="Nguyen H.D.T."/>
            <person name="Sultana T."/>
            <person name="Kesanakurti P."/>
            <person name="Hambleton S."/>
        </authorList>
    </citation>
    <scope>NUCLEOTIDE SEQUENCE</scope>
    <source>
        <strain evidence="3">DAOMC 236422</strain>
    </source>
</reference>
<protein>
    <recommendedName>
        <fullName evidence="2">Peptidase S53 activation domain-containing protein</fullName>
    </recommendedName>
</protein>
<keyword evidence="4" id="KW-1185">Reference proteome</keyword>
<dbReference type="CDD" id="cd11377">
    <property type="entry name" value="Pro-peptidase_S53"/>
    <property type="match status" value="1"/>
</dbReference>
<feature type="chain" id="PRO_5036448432" description="Peptidase S53 activation domain-containing protein" evidence="1">
    <location>
        <begin position="23"/>
        <end position="249"/>
    </location>
</feature>
<dbReference type="GO" id="GO:0008240">
    <property type="term" value="F:tripeptidyl-peptidase activity"/>
    <property type="evidence" value="ECO:0007669"/>
    <property type="project" value="TreeGrafter"/>
</dbReference>
<dbReference type="EMBL" id="LWDG02001348">
    <property type="protein sequence ID" value="KAE8257892.1"/>
    <property type="molecule type" value="Genomic_DNA"/>
</dbReference>
<dbReference type="AlphaFoldDB" id="A0A8X7N158"/>
<reference evidence="3" key="1">
    <citation type="submission" date="2016-04" db="EMBL/GenBank/DDBJ databases">
        <authorList>
            <person name="Nguyen H.D."/>
            <person name="Samba Siva P."/>
            <person name="Cullis J."/>
            <person name="Levesque C.A."/>
            <person name="Hambleton S."/>
        </authorList>
    </citation>
    <scope>NUCLEOTIDE SEQUENCE</scope>
    <source>
        <strain evidence="3">DAOMC 236422</strain>
    </source>
</reference>
<dbReference type="SUPFAM" id="SSF54897">
    <property type="entry name" value="Protease propeptides/inhibitors"/>
    <property type="match status" value="1"/>
</dbReference>